<evidence type="ECO:0000313" key="2">
    <source>
        <dbReference type="EMBL" id="MEN3930095.1"/>
    </source>
</evidence>
<proteinExistence type="predicted"/>
<accession>A0ABV0BKN3</accession>
<protein>
    <submittedName>
        <fullName evidence="2">Uncharacterized protein</fullName>
    </submittedName>
</protein>
<dbReference type="Gene3D" id="3.30.1150.10">
    <property type="match status" value="1"/>
</dbReference>
<gene>
    <name evidence="2" type="ORF">WJT86_03345</name>
</gene>
<name>A0ABV0BKN3_9HYPH</name>
<organism evidence="2 3">
    <name type="scientific">Hohaiivirga grylli</name>
    <dbReference type="NCBI Taxonomy" id="3133970"/>
    <lineage>
        <taxon>Bacteria</taxon>
        <taxon>Pseudomonadati</taxon>
        <taxon>Pseudomonadota</taxon>
        <taxon>Alphaproteobacteria</taxon>
        <taxon>Hyphomicrobiales</taxon>
        <taxon>Methylobacteriaceae</taxon>
        <taxon>Hohaiivirga</taxon>
    </lineage>
</organism>
<feature type="chain" id="PRO_5045334569" evidence="1">
    <location>
        <begin position="22"/>
        <end position="138"/>
    </location>
</feature>
<keyword evidence="3" id="KW-1185">Reference proteome</keyword>
<dbReference type="SUPFAM" id="SSF74653">
    <property type="entry name" value="TolA/TonB C-terminal domain"/>
    <property type="match status" value="1"/>
</dbReference>
<evidence type="ECO:0000256" key="1">
    <source>
        <dbReference type="SAM" id="SignalP"/>
    </source>
</evidence>
<reference evidence="2 3" key="1">
    <citation type="submission" date="2024-04" db="EMBL/GenBank/DDBJ databases">
        <title>A novel species isolated from cricket.</title>
        <authorList>
            <person name="Wang H.-C."/>
        </authorList>
    </citation>
    <scope>NUCLEOTIDE SEQUENCE [LARGE SCALE GENOMIC DNA]</scope>
    <source>
        <strain evidence="2 3">WL0021</strain>
    </source>
</reference>
<comment type="caution">
    <text evidence="2">The sequence shown here is derived from an EMBL/GenBank/DDBJ whole genome shotgun (WGS) entry which is preliminary data.</text>
</comment>
<keyword evidence="1" id="KW-0732">Signal</keyword>
<dbReference type="RefSeq" id="WP_346336067.1">
    <property type="nucleotide sequence ID" value="NZ_JBBYXI010000001.1"/>
</dbReference>
<feature type="signal peptide" evidence="1">
    <location>
        <begin position="1"/>
        <end position="21"/>
    </location>
</feature>
<dbReference type="Proteomes" id="UP001418637">
    <property type="component" value="Unassembled WGS sequence"/>
</dbReference>
<sequence>MLRLVLAVVLALVTQMHFASAKTEKVDDGPRMPPEIVQKVLKEVSDNIRKCWKVPASLRKINKTDRAIVHIRFALAMDGSISSGPVLLKTQGNQMYSKILGESAITAVKNCSPFSFLVKYKEYYGQWKEIKLRFDSRQ</sequence>
<evidence type="ECO:0000313" key="3">
    <source>
        <dbReference type="Proteomes" id="UP001418637"/>
    </source>
</evidence>
<dbReference type="EMBL" id="JBBYXI010000001">
    <property type="protein sequence ID" value="MEN3930095.1"/>
    <property type="molecule type" value="Genomic_DNA"/>
</dbReference>